<gene>
    <name evidence="2" type="ORF">CBP12_12975</name>
</gene>
<dbReference type="KEGG" id="ocm:CBP12_12975"/>
<evidence type="ECO:0000313" key="3">
    <source>
        <dbReference type="Proteomes" id="UP000243793"/>
    </source>
</evidence>
<name>A0A1Y0D1H5_9GAMM</name>
<protein>
    <submittedName>
        <fullName evidence="2">Uncharacterized protein</fullName>
    </submittedName>
</protein>
<dbReference type="AlphaFoldDB" id="A0A1Y0D1H5"/>
<evidence type="ECO:0000313" key="2">
    <source>
        <dbReference type="EMBL" id="ART80955.1"/>
    </source>
</evidence>
<feature type="chain" id="PRO_5012462977" evidence="1">
    <location>
        <begin position="27"/>
        <end position="202"/>
    </location>
</feature>
<evidence type="ECO:0000256" key="1">
    <source>
        <dbReference type="SAM" id="SignalP"/>
    </source>
</evidence>
<accession>A0A1Y0D1H5</accession>
<keyword evidence="3" id="KW-1185">Reference proteome</keyword>
<organism evidence="2 3">
    <name type="scientific">Oceanisphaera avium</name>
    <dbReference type="NCBI Taxonomy" id="1903694"/>
    <lineage>
        <taxon>Bacteria</taxon>
        <taxon>Pseudomonadati</taxon>
        <taxon>Pseudomonadota</taxon>
        <taxon>Gammaproteobacteria</taxon>
        <taxon>Aeromonadales</taxon>
        <taxon>Aeromonadaceae</taxon>
        <taxon>Oceanisphaera</taxon>
    </lineage>
</organism>
<reference evidence="3" key="1">
    <citation type="submission" date="2017-05" db="EMBL/GenBank/DDBJ databases">
        <authorList>
            <person name="Sung H."/>
        </authorList>
    </citation>
    <scope>NUCLEOTIDE SEQUENCE [LARGE SCALE GENOMIC DNA]</scope>
    <source>
        <strain evidence="3">AMac2203</strain>
    </source>
</reference>
<keyword evidence="1" id="KW-0732">Signal</keyword>
<feature type="signal peptide" evidence="1">
    <location>
        <begin position="1"/>
        <end position="26"/>
    </location>
</feature>
<dbReference type="Proteomes" id="UP000243793">
    <property type="component" value="Chromosome"/>
</dbReference>
<sequence>MSAIKYKQGRQLLVLMAILSSVLSGANAITAPSYANAKSISATGLIRESDPSLEFLPRSTRDPFNWPVAPEQAAPPLKEPTSLSLTMSDSPLVSCVLPTLPPLTLKATFIKQDVAGPRALALIQITNEPPLSVSIGQVLNMDKDNQTLTISSNAQGGTNVIGRVVKIEAQSLTLQRQAISEFQANNAPCLATTEVKVLTLYD</sequence>
<proteinExistence type="predicted"/>
<dbReference type="RefSeq" id="WP_086965065.1">
    <property type="nucleotide sequence ID" value="NZ_CP021376.1"/>
</dbReference>
<dbReference type="EMBL" id="CP021376">
    <property type="protein sequence ID" value="ART80955.1"/>
    <property type="molecule type" value="Genomic_DNA"/>
</dbReference>